<dbReference type="EMBL" id="FOGB01000014">
    <property type="protein sequence ID" value="SER01582.1"/>
    <property type="molecule type" value="Genomic_DNA"/>
</dbReference>
<dbReference type="OrthoDB" id="7651521at2"/>
<evidence type="ECO:0000313" key="3">
    <source>
        <dbReference type="EMBL" id="SER01582.1"/>
    </source>
</evidence>
<evidence type="ECO:0000313" key="4">
    <source>
        <dbReference type="Proteomes" id="UP000198749"/>
    </source>
</evidence>
<dbReference type="Pfam" id="PF20332">
    <property type="entry name" value="DUF6627"/>
    <property type="match status" value="1"/>
</dbReference>
<keyword evidence="2" id="KW-0732">Signal</keyword>
<dbReference type="NCBIfam" id="NF033919">
    <property type="entry name" value="PA2779_fam"/>
    <property type="match status" value="1"/>
</dbReference>
<dbReference type="Proteomes" id="UP000198749">
    <property type="component" value="Unassembled WGS sequence"/>
</dbReference>
<evidence type="ECO:0008006" key="5">
    <source>
        <dbReference type="Google" id="ProtNLM"/>
    </source>
</evidence>
<sequence>MMLHNTLRRTWIGRMVIALMLVMSFQSVTANAAMVSTETIIQTEHQQYTKSDLIQKLESAELQQQLVDMGVDPQELQQRVASLTPDEISQLNANLASQPAGEGILGLVGLVFVIFVITDMLCATDLFSFVHCINR</sequence>
<proteinExistence type="predicted"/>
<dbReference type="STRING" id="355243.SAMN03080615_03612"/>
<evidence type="ECO:0000256" key="1">
    <source>
        <dbReference type="SAM" id="Phobius"/>
    </source>
</evidence>
<protein>
    <recommendedName>
        <fullName evidence="5">PA2779 family protein</fullName>
    </recommendedName>
</protein>
<dbReference type="RefSeq" id="WP_091360984.1">
    <property type="nucleotide sequence ID" value="NZ_AP025284.1"/>
</dbReference>
<accession>A0A1H9KR43</accession>
<name>A0A1H9KR43_9GAMM</name>
<organism evidence="3 4">
    <name type="scientific">Amphritea atlantica</name>
    <dbReference type="NCBI Taxonomy" id="355243"/>
    <lineage>
        <taxon>Bacteria</taxon>
        <taxon>Pseudomonadati</taxon>
        <taxon>Pseudomonadota</taxon>
        <taxon>Gammaproteobacteria</taxon>
        <taxon>Oceanospirillales</taxon>
        <taxon>Oceanospirillaceae</taxon>
        <taxon>Amphritea</taxon>
    </lineage>
</organism>
<keyword evidence="1" id="KW-0472">Membrane</keyword>
<keyword evidence="4" id="KW-1185">Reference proteome</keyword>
<feature type="signal peptide" evidence="2">
    <location>
        <begin position="1"/>
        <end position="32"/>
    </location>
</feature>
<keyword evidence="1" id="KW-0812">Transmembrane</keyword>
<dbReference type="PIRSF" id="PIRSF029543">
    <property type="entry name" value="UCP029543"/>
    <property type="match status" value="1"/>
</dbReference>
<dbReference type="InterPro" id="IPR016924">
    <property type="entry name" value="UCP029543"/>
</dbReference>
<feature type="transmembrane region" description="Helical" evidence="1">
    <location>
        <begin position="104"/>
        <end position="130"/>
    </location>
</feature>
<gene>
    <name evidence="3" type="ORF">SAMN03080615_03612</name>
</gene>
<reference evidence="4" key="1">
    <citation type="submission" date="2016-10" db="EMBL/GenBank/DDBJ databases">
        <authorList>
            <person name="Varghese N."/>
            <person name="Submissions S."/>
        </authorList>
    </citation>
    <scope>NUCLEOTIDE SEQUENCE [LARGE SCALE GENOMIC DNA]</scope>
    <source>
        <strain evidence="4">DSM 18887</strain>
    </source>
</reference>
<dbReference type="InterPro" id="IPR046735">
    <property type="entry name" value="PA2779-like"/>
</dbReference>
<evidence type="ECO:0000256" key="2">
    <source>
        <dbReference type="SAM" id="SignalP"/>
    </source>
</evidence>
<dbReference type="AlphaFoldDB" id="A0A1H9KR43"/>
<feature type="chain" id="PRO_5011582796" description="PA2779 family protein" evidence="2">
    <location>
        <begin position="33"/>
        <end position="135"/>
    </location>
</feature>
<keyword evidence="1" id="KW-1133">Transmembrane helix</keyword>